<feature type="compositionally biased region" description="Acidic residues" evidence="2">
    <location>
        <begin position="212"/>
        <end position="221"/>
    </location>
</feature>
<feature type="compositionally biased region" description="Acidic residues" evidence="2">
    <location>
        <begin position="237"/>
        <end position="266"/>
    </location>
</feature>
<feature type="region of interest" description="Disordered" evidence="2">
    <location>
        <begin position="1722"/>
        <end position="1751"/>
    </location>
</feature>
<feature type="region of interest" description="Disordered" evidence="2">
    <location>
        <begin position="133"/>
        <end position="345"/>
    </location>
</feature>
<feature type="compositionally biased region" description="Acidic residues" evidence="2">
    <location>
        <begin position="2020"/>
        <end position="2037"/>
    </location>
</feature>
<evidence type="ECO:0000313" key="3">
    <source>
        <dbReference type="EMBL" id="GMM56939.1"/>
    </source>
</evidence>
<feature type="compositionally biased region" description="Acidic residues" evidence="2">
    <location>
        <begin position="150"/>
        <end position="170"/>
    </location>
</feature>
<feature type="compositionally biased region" description="Polar residues" evidence="2">
    <location>
        <begin position="1851"/>
        <end position="1880"/>
    </location>
</feature>
<feature type="compositionally biased region" description="Basic and acidic residues" evidence="2">
    <location>
        <begin position="644"/>
        <end position="660"/>
    </location>
</feature>
<feature type="region of interest" description="Disordered" evidence="2">
    <location>
        <begin position="900"/>
        <end position="919"/>
    </location>
</feature>
<feature type="region of interest" description="Disordered" evidence="2">
    <location>
        <begin position="1045"/>
        <end position="1092"/>
    </location>
</feature>
<proteinExistence type="predicted"/>
<feature type="region of interest" description="Disordered" evidence="2">
    <location>
        <begin position="1773"/>
        <end position="1976"/>
    </location>
</feature>
<feature type="compositionally biased region" description="Basic residues" evidence="2">
    <location>
        <begin position="2140"/>
        <end position="2152"/>
    </location>
</feature>
<feature type="compositionally biased region" description="Polar residues" evidence="2">
    <location>
        <begin position="1821"/>
        <end position="1843"/>
    </location>
</feature>
<feature type="compositionally biased region" description="Basic residues" evidence="2">
    <location>
        <begin position="2059"/>
        <end position="2078"/>
    </location>
</feature>
<feature type="compositionally biased region" description="Basic and acidic residues" evidence="2">
    <location>
        <begin position="1885"/>
        <end position="1895"/>
    </location>
</feature>
<name>A0AAV5RZ93_MAUHU</name>
<feature type="region of interest" description="Disordered" evidence="2">
    <location>
        <begin position="1994"/>
        <end position="2152"/>
    </location>
</feature>
<keyword evidence="4" id="KW-1185">Reference proteome</keyword>
<feature type="compositionally biased region" description="Polar residues" evidence="2">
    <location>
        <begin position="1179"/>
        <end position="1214"/>
    </location>
</feature>
<feature type="region of interest" description="Disordered" evidence="2">
    <location>
        <begin position="1657"/>
        <end position="1677"/>
    </location>
</feature>
<feature type="compositionally biased region" description="Acidic residues" evidence="2">
    <location>
        <begin position="842"/>
        <end position="851"/>
    </location>
</feature>
<evidence type="ECO:0000256" key="2">
    <source>
        <dbReference type="SAM" id="MobiDB-lite"/>
    </source>
</evidence>
<feature type="compositionally biased region" description="Polar residues" evidence="2">
    <location>
        <begin position="1262"/>
        <end position="1274"/>
    </location>
</feature>
<reference evidence="3 4" key="1">
    <citation type="journal article" date="2023" name="Elife">
        <title>Identification of key yeast species and microbe-microbe interactions impacting larval growth of Drosophila in the wild.</title>
        <authorList>
            <person name="Mure A."/>
            <person name="Sugiura Y."/>
            <person name="Maeda R."/>
            <person name="Honda K."/>
            <person name="Sakurai N."/>
            <person name="Takahashi Y."/>
            <person name="Watada M."/>
            <person name="Katoh T."/>
            <person name="Gotoh A."/>
            <person name="Gotoh Y."/>
            <person name="Taniguchi I."/>
            <person name="Nakamura K."/>
            <person name="Hayashi T."/>
            <person name="Katayama T."/>
            <person name="Uemura T."/>
            <person name="Hattori Y."/>
        </authorList>
    </citation>
    <scope>NUCLEOTIDE SEQUENCE [LARGE SCALE GENOMIC DNA]</scope>
    <source>
        <strain evidence="3 4">KH-74</strain>
    </source>
</reference>
<feature type="compositionally biased region" description="Polar residues" evidence="2">
    <location>
        <begin position="778"/>
        <end position="787"/>
    </location>
</feature>
<protein>
    <submittedName>
        <fullName evidence="3">Uncharacterized protein</fullName>
    </submittedName>
</protein>
<feature type="compositionally biased region" description="Polar residues" evidence="2">
    <location>
        <begin position="619"/>
        <end position="632"/>
    </location>
</feature>
<feature type="region of interest" description="Disordered" evidence="2">
    <location>
        <begin position="1257"/>
        <end position="1309"/>
    </location>
</feature>
<feature type="compositionally biased region" description="Polar residues" evidence="2">
    <location>
        <begin position="2096"/>
        <end position="2113"/>
    </location>
</feature>
<feature type="compositionally biased region" description="Polar residues" evidence="2">
    <location>
        <begin position="811"/>
        <end position="840"/>
    </location>
</feature>
<feature type="compositionally biased region" description="Acidic residues" evidence="2">
    <location>
        <begin position="1479"/>
        <end position="1488"/>
    </location>
</feature>
<feature type="coiled-coil region" evidence="1">
    <location>
        <begin position="1537"/>
        <end position="1564"/>
    </location>
</feature>
<feature type="region of interest" description="Disordered" evidence="2">
    <location>
        <begin position="995"/>
        <end position="1027"/>
    </location>
</feature>
<feature type="region of interest" description="Disordered" evidence="2">
    <location>
        <begin position="1592"/>
        <end position="1637"/>
    </location>
</feature>
<feature type="compositionally biased region" description="Polar residues" evidence="2">
    <location>
        <begin position="1592"/>
        <end position="1601"/>
    </location>
</feature>
<keyword evidence="1" id="KW-0175">Coiled coil</keyword>
<feature type="compositionally biased region" description="Polar residues" evidence="2">
    <location>
        <begin position="1722"/>
        <end position="1742"/>
    </location>
</feature>
<feature type="compositionally biased region" description="Low complexity" evidence="2">
    <location>
        <begin position="1605"/>
        <end position="1617"/>
    </location>
</feature>
<feature type="compositionally biased region" description="Basic and acidic residues" evidence="2">
    <location>
        <begin position="1792"/>
        <end position="1801"/>
    </location>
</feature>
<feature type="compositionally biased region" description="Polar residues" evidence="2">
    <location>
        <begin position="1916"/>
        <end position="1928"/>
    </location>
</feature>
<feature type="compositionally biased region" description="Polar residues" evidence="2">
    <location>
        <begin position="1624"/>
        <end position="1637"/>
    </location>
</feature>
<evidence type="ECO:0000256" key="1">
    <source>
        <dbReference type="SAM" id="Coils"/>
    </source>
</evidence>
<feature type="compositionally biased region" description="Basic and acidic residues" evidence="2">
    <location>
        <begin position="1951"/>
        <end position="1976"/>
    </location>
</feature>
<feature type="region of interest" description="Disordered" evidence="2">
    <location>
        <begin position="1179"/>
        <end position="1217"/>
    </location>
</feature>
<comment type="caution">
    <text evidence="3">The sequence shown here is derived from an EMBL/GenBank/DDBJ whole genome shotgun (WGS) entry which is preliminary data.</text>
</comment>
<feature type="compositionally biased region" description="Polar residues" evidence="2">
    <location>
        <begin position="1896"/>
        <end position="1906"/>
    </location>
</feature>
<feature type="compositionally biased region" description="Basic and acidic residues" evidence="2">
    <location>
        <begin position="2008"/>
        <end position="2019"/>
    </location>
</feature>
<dbReference type="Proteomes" id="UP001377567">
    <property type="component" value="Unassembled WGS sequence"/>
</dbReference>
<feature type="compositionally biased region" description="Basic and acidic residues" evidence="2">
    <location>
        <begin position="502"/>
        <end position="520"/>
    </location>
</feature>
<feature type="compositionally biased region" description="Polar residues" evidence="2">
    <location>
        <begin position="1056"/>
        <end position="1076"/>
    </location>
</feature>
<feature type="region of interest" description="Disordered" evidence="2">
    <location>
        <begin position="809"/>
        <end position="870"/>
    </location>
</feature>
<feature type="compositionally biased region" description="Basic and acidic residues" evidence="2">
    <location>
        <begin position="1081"/>
        <end position="1092"/>
    </location>
</feature>
<feature type="compositionally biased region" description="Polar residues" evidence="2">
    <location>
        <begin position="1282"/>
        <end position="1291"/>
    </location>
</feature>
<feature type="region of interest" description="Disordered" evidence="2">
    <location>
        <begin position="1463"/>
        <end position="1488"/>
    </location>
</feature>
<organism evidence="3 4">
    <name type="scientific">Maudiozyma humilis</name>
    <name type="common">Sour dough yeast</name>
    <name type="synonym">Kazachstania humilis</name>
    <dbReference type="NCBI Taxonomy" id="51915"/>
    <lineage>
        <taxon>Eukaryota</taxon>
        <taxon>Fungi</taxon>
        <taxon>Dikarya</taxon>
        <taxon>Ascomycota</taxon>
        <taxon>Saccharomycotina</taxon>
        <taxon>Saccharomycetes</taxon>
        <taxon>Saccharomycetales</taxon>
        <taxon>Saccharomycetaceae</taxon>
        <taxon>Maudiozyma</taxon>
    </lineage>
</organism>
<feature type="region of interest" description="Disordered" evidence="2">
    <location>
        <begin position="611"/>
        <end position="675"/>
    </location>
</feature>
<evidence type="ECO:0000313" key="4">
    <source>
        <dbReference type="Proteomes" id="UP001377567"/>
    </source>
</evidence>
<feature type="compositionally biased region" description="Basic and acidic residues" evidence="2">
    <location>
        <begin position="2039"/>
        <end position="2057"/>
    </location>
</feature>
<sequence>MNDQNKDSGEKLKLTTPRRNFRRYVSPLQQRRNLGLNSNAHHSNKPLRAFKINKPTPLSLQVRGLERQSNIDTLHKDTTKTVEWMNSVITRANNILKRVEDEELSLHEELHSLARKREVRQVHIDNIANVSEELTSSEEEVTEEPNVPDVEVEENSDDDLFGDSSEEINDEVAVQEPEPENDSDGSLVILTDSEVEQPDVNLSSKEEANDINNEEAEEDLESNPANGNVEYGYPVENLDDNSEREEGEEEEEEEEEDDGDDDDDDMHNDISSEPKMYMQHQYTENIPADPSSYEAADISEDEQSEAYSAGYDEYDDENDYDDNKTDTAPVSGPAQSDDVEPYREQGSQNILTDTNQTDGQVHFDYDTVESASTGQHADLNDLIHAAVQEVYNHDVAHGSNTGEPVDEISNDDILEEDIPTPYNMTDFDDSRIRYQNKKTENYVEPENESDFIHSSHIYEGNHNNESNIDDVEVDNQESESYDESMIEEVQVLSSGDEADEAGVPHEHPTSMPAEKNDEQYHTGFAGAGNEMDYDHPSINATYNSGVSGSEVAHGVVSIAEMLSDIPQNIEDYHHQLSITTDNTVNEASPSDAVEKLDSVANVSDSDFDMIHSVEKGPSEDTSQSNNCDTQTQNISSNNASNDDIDTHQSDYEEQNFHEAPEDSSANLNELPDKDATTTHTNTLEIIETSQESTPAAEINIIGDDNDADSEEVNDDSSMYYSILQTNEDLVEQQNNILPEEPSESLANQYQVKISDSIYESSVVSETSNTREHTDYVSPFNSDPFASSNDAQDIQSILRETLLALAAEKSLRTPNDTNENASATEDTTPDLTEVKSISTSVEPAEDVEIDENPSDKKSSIIEEASQISDTRDAQLIESGEHDVRTNENIDNTTQPIVSVDVSSSNDNSRQSLNNVDGTNAEGMIPPNYNNIGQISSQSVEIQASMNSIGDNMMRPLAPEGSESFNNISNEDNDSEDMVTAMDEITPFRTDLHQDATHTQPQLNDNAVLPTVDNDRTASPSPSHDDELPNNLVMLNQHLNTSEINLGEPADKRDESIASVSPDASSFAEQANAGNEVSTPIDDYSKPSTGEDSHIITEDTPVAAEDFKSHLDNGSNITLSLQERISGPFVDLHVPDDQEIHINEDQQPLSKEASPVTVSLHPNISHEASDDRAETFKISSSAHDQNYGNLNNTQPFEYNQEPHLNSDPSSLASDETGTSDEHMVTALEDEDMVNHLINNDVTENPSIVIEQRHTVVTPEELNFPTFSEQPRITESSVGHDPNQEYPTPIQSGGYSDDESIPSSNEEHTPVEVTHQSIDDWNEETSAHSHVSDVNISSVPVLHNDIVEDTSSQNDNNGNPNEIAVSDISVSNTDSNVEEMLDSSDVDQVEGPEKKRGTGFVQKLWRAPSSTMKFITTNIRKVGTLGETFTETMTNPPSDSDASSKYRSASEEIDNLPVLALQQPVDASASGDEAMVSKSEVDDNSAGEDFDVNDKIHRPLESLQDTIDTIPERVFALDPSEKIPTVAGGLSDGSLIDEMEISAQENIDVVEEEANEQQTEAKIVDQNDKSAIPHSDVEEPSQILDSIPIITQSVPPISHYGTNRTLHDSGINSSHSSDNSVVDKEGNSTSSNDELGNETSVLEPDALPILTRLPDEHAPQTVNSSVVDGGVPPSYDGSANIESKDLPITNISIPLMTYRNRTSDINESSGYSTAAVKDEVLSSNQDISETGQSLEASISDKNSSDVPVRVEQLPDQSLSVDIDISDDIDMDEIENDNTASAKISDIADSIDVNEPDSHDIEKADNVPPSDLTSKPENGFRAKLSASSSDDTSLHATSNEQDNNTLESVEKLASVETSESMTAPEIVNTSESTDATGADVQTGSIDGIATDHVKNKNTEDTQNMSSTAHTSVDKEHDGSTDTVENSYGNINESIIPETIHSSSPQDDDETTVDAHVNRGTEDMEHSEDVEYAEYSKHAEDIKPSEGLVEVAQIEEAVAQEIKENTRIPVETESVHEEKEKADDNDANDDDEKDDENEEISDVSDSKKATDDADILEKESLPSRKTRSKKPKRKMRNSRKRKIAITEPSPSEGVYKRTRRGQASNIGSPQKETGSNKSTAKDSNSKKSQASKKKSSQEDGAKQTQSRRRTRSSRRFK</sequence>
<accession>A0AAV5RZ93</accession>
<gene>
    <name evidence="3" type="ORF">DAKH74_035550</name>
</gene>
<dbReference type="EMBL" id="BTGD01000010">
    <property type="protein sequence ID" value="GMM56939.1"/>
    <property type="molecule type" value="Genomic_DNA"/>
</dbReference>
<feature type="region of interest" description="Disordered" evidence="2">
    <location>
        <begin position="493"/>
        <end position="532"/>
    </location>
</feature>
<feature type="region of interest" description="Disordered" evidence="2">
    <location>
        <begin position="766"/>
        <end position="787"/>
    </location>
</feature>